<organism evidence="9 10">
    <name type="scientific">Massariosphaeria phaeospora</name>
    <dbReference type="NCBI Taxonomy" id="100035"/>
    <lineage>
        <taxon>Eukaryota</taxon>
        <taxon>Fungi</taxon>
        <taxon>Dikarya</taxon>
        <taxon>Ascomycota</taxon>
        <taxon>Pezizomycotina</taxon>
        <taxon>Dothideomycetes</taxon>
        <taxon>Pleosporomycetidae</taxon>
        <taxon>Pleosporales</taxon>
        <taxon>Pleosporales incertae sedis</taxon>
        <taxon>Massariosphaeria</taxon>
    </lineage>
</organism>
<keyword evidence="6" id="KW-0560">Oxidoreductase</keyword>
<dbReference type="PANTHER" id="PTHR47178">
    <property type="entry name" value="MONOOXYGENASE, FAD-BINDING"/>
    <property type="match status" value="1"/>
</dbReference>
<evidence type="ECO:0000256" key="3">
    <source>
        <dbReference type="ARBA" id="ARBA00007992"/>
    </source>
</evidence>
<keyword evidence="4" id="KW-0285">Flavoprotein</keyword>
<evidence type="ECO:0000256" key="7">
    <source>
        <dbReference type="ARBA" id="ARBA00023033"/>
    </source>
</evidence>
<dbReference type="SUPFAM" id="SSF51905">
    <property type="entry name" value="FAD/NAD(P)-binding domain"/>
    <property type="match status" value="1"/>
</dbReference>
<evidence type="ECO:0000256" key="4">
    <source>
        <dbReference type="ARBA" id="ARBA00022630"/>
    </source>
</evidence>
<sequence length="378" mass="41852">MAPRPISIVGAGIGGLTLGRSLLKQGIPTVLYERAPSTPRHGYSITLHASAYRSLLDVLDMDERTFRGQVAVDRASGGVGDINHGSIVDPRHISTTSFRAHRGRFERLLREGLDIRWEHAVEAVRETSSGLVLWLQDGRRFDSGCVIAADGPHSPIWKSLSSATSLRVLPFVAFSGKRLVPRAVFDSIYASSLESSNLVELNRAGVVFQVQVSEHQEEHASISWVYSRSAKGPTDVLHKPDRPMSGATDMPKEFFHEIAALRDLPQPFKEMFEIEKLKTDRILHWLMRVGLVSMQELQRLAKKEVFFMGDAVHVEPIIGGQGANVAVTDGLELAECIAKSGTKGLSEWYKAQYPDWEMGVSRSERVIREKHGEHGAGL</sequence>
<dbReference type="Pfam" id="PF01494">
    <property type="entry name" value="FAD_binding_3"/>
    <property type="match status" value="2"/>
</dbReference>
<evidence type="ECO:0000256" key="2">
    <source>
        <dbReference type="ARBA" id="ARBA00005179"/>
    </source>
</evidence>
<dbReference type="PANTHER" id="PTHR47178:SF4">
    <property type="entry name" value="FAD-DEPENDENT MONOOXYGENASE APTC"/>
    <property type="match status" value="1"/>
</dbReference>
<name>A0A7C8II29_9PLEO</name>
<gene>
    <name evidence="9" type="ORF">BDV95DRAFT_559897</name>
</gene>
<evidence type="ECO:0000256" key="1">
    <source>
        <dbReference type="ARBA" id="ARBA00001974"/>
    </source>
</evidence>
<dbReference type="InterPro" id="IPR002938">
    <property type="entry name" value="FAD-bd"/>
</dbReference>
<evidence type="ECO:0000256" key="5">
    <source>
        <dbReference type="ARBA" id="ARBA00022827"/>
    </source>
</evidence>
<protein>
    <recommendedName>
        <fullName evidence="8">FAD-binding domain-containing protein</fullName>
    </recommendedName>
</protein>
<accession>A0A7C8II29</accession>
<evidence type="ECO:0000256" key="6">
    <source>
        <dbReference type="ARBA" id="ARBA00023002"/>
    </source>
</evidence>
<dbReference type="GO" id="GO:0071949">
    <property type="term" value="F:FAD binding"/>
    <property type="evidence" value="ECO:0007669"/>
    <property type="project" value="InterPro"/>
</dbReference>
<evidence type="ECO:0000259" key="8">
    <source>
        <dbReference type="Pfam" id="PF01494"/>
    </source>
</evidence>
<dbReference type="InterPro" id="IPR036188">
    <property type="entry name" value="FAD/NAD-bd_sf"/>
</dbReference>
<keyword evidence="7" id="KW-0503">Monooxygenase</keyword>
<dbReference type="EMBL" id="JAADJZ010000002">
    <property type="protein sequence ID" value="KAF2877711.1"/>
    <property type="molecule type" value="Genomic_DNA"/>
</dbReference>
<comment type="cofactor">
    <cofactor evidence="1">
        <name>FAD</name>
        <dbReference type="ChEBI" id="CHEBI:57692"/>
    </cofactor>
</comment>
<dbReference type="AlphaFoldDB" id="A0A7C8II29"/>
<keyword evidence="10" id="KW-1185">Reference proteome</keyword>
<dbReference type="GO" id="GO:0004497">
    <property type="term" value="F:monooxygenase activity"/>
    <property type="evidence" value="ECO:0007669"/>
    <property type="project" value="UniProtKB-KW"/>
</dbReference>
<feature type="domain" description="FAD-binding" evidence="8">
    <location>
        <begin position="6"/>
        <end position="161"/>
    </location>
</feature>
<dbReference type="PRINTS" id="PR00420">
    <property type="entry name" value="RNGMNOXGNASE"/>
</dbReference>
<dbReference type="Proteomes" id="UP000481861">
    <property type="component" value="Unassembled WGS sequence"/>
</dbReference>
<feature type="domain" description="FAD-binding" evidence="8">
    <location>
        <begin position="196"/>
        <end position="339"/>
    </location>
</feature>
<dbReference type="OrthoDB" id="47494at2759"/>
<dbReference type="Gene3D" id="3.50.50.60">
    <property type="entry name" value="FAD/NAD(P)-binding domain"/>
    <property type="match status" value="1"/>
</dbReference>
<comment type="similarity">
    <text evidence="3">Belongs to the paxM FAD-dependent monooxygenase family.</text>
</comment>
<keyword evidence="5" id="KW-0274">FAD</keyword>
<evidence type="ECO:0000313" key="9">
    <source>
        <dbReference type="EMBL" id="KAF2877711.1"/>
    </source>
</evidence>
<evidence type="ECO:0000313" key="10">
    <source>
        <dbReference type="Proteomes" id="UP000481861"/>
    </source>
</evidence>
<comment type="pathway">
    <text evidence="2">Secondary metabolite biosynthesis.</text>
</comment>
<reference evidence="9 10" key="1">
    <citation type="submission" date="2020-01" db="EMBL/GenBank/DDBJ databases">
        <authorList>
            <consortium name="DOE Joint Genome Institute"/>
            <person name="Haridas S."/>
            <person name="Albert R."/>
            <person name="Binder M."/>
            <person name="Bloem J."/>
            <person name="Labutti K."/>
            <person name="Salamov A."/>
            <person name="Andreopoulos B."/>
            <person name="Baker S.E."/>
            <person name="Barry K."/>
            <person name="Bills G."/>
            <person name="Bluhm B.H."/>
            <person name="Cannon C."/>
            <person name="Castanera R."/>
            <person name="Culley D.E."/>
            <person name="Daum C."/>
            <person name="Ezra D."/>
            <person name="Gonzalez J.B."/>
            <person name="Henrissat B."/>
            <person name="Kuo A."/>
            <person name="Liang C."/>
            <person name="Lipzen A."/>
            <person name="Lutzoni F."/>
            <person name="Magnuson J."/>
            <person name="Mondo S."/>
            <person name="Nolan M."/>
            <person name="Ohm R."/>
            <person name="Pangilinan J."/>
            <person name="Park H.-J.H."/>
            <person name="Ramirez L."/>
            <person name="Alfaro M."/>
            <person name="Sun H."/>
            <person name="Tritt A."/>
            <person name="Yoshinaga Y."/>
            <person name="Zwiers L.-H.L."/>
            <person name="Turgeon B.G."/>
            <person name="Goodwin S.B."/>
            <person name="Spatafora J.W."/>
            <person name="Crous P.W."/>
            <person name="Grigoriev I.V."/>
        </authorList>
    </citation>
    <scope>NUCLEOTIDE SEQUENCE [LARGE SCALE GENOMIC DNA]</scope>
    <source>
        <strain evidence="9 10">CBS 611.86</strain>
    </source>
</reference>
<proteinExistence type="inferred from homology"/>
<comment type="caution">
    <text evidence="9">The sequence shown here is derived from an EMBL/GenBank/DDBJ whole genome shotgun (WGS) entry which is preliminary data.</text>
</comment>